<organism evidence="3 4">
    <name type="scientific">Paenibacillus thiaminolyticus</name>
    <name type="common">Bacillus thiaminolyticus</name>
    <dbReference type="NCBI Taxonomy" id="49283"/>
    <lineage>
        <taxon>Bacteria</taxon>
        <taxon>Bacillati</taxon>
        <taxon>Bacillota</taxon>
        <taxon>Bacilli</taxon>
        <taxon>Bacillales</taxon>
        <taxon>Paenibacillaceae</taxon>
        <taxon>Paenibacillus</taxon>
    </lineage>
</organism>
<dbReference type="Proteomes" id="UP001209276">
    <property type="component" value="Unassembled WGS sequence"/>
</dbReference>
<name>A0AAP9J118_PANTH</name>
<dbReference type="PANTHER" id="PTHR34309:SF1">
    <property type="entry name" value="PROTEIN GLCG"/>
    <property type="match status" value="1"/>
</dbReference>
<accession>A0AAP9J118</accession>
<dbReference type="PANTHER" id="PTHR34309">
    <property type="entry name" value="SLR1406 PROTEIN"/>
    <property type="match status" value="1"/>
</dbReference>
<keyword evidence="5" id="KW-1185">Reference proteome</keyword>
<protein>
    <submittedName>
        <fullName evidence="3">Heme-binding protein</fullName>
    </submittedName>
</protein>
<feature type="region of interest" description="Disordered" evidence="1">
    <location>
        <begin position="143"/>
        <end position="164"/>
    </location>
</feature>
<dbReference type="EMBL" id="CP041405">
    <property type="protein sequence ID" value="QDM42713.1"/>
    <property type="molecule type" value="Genomic_DNA"/>
</dbReference>
<reference evidence="2 5" key="2">
    <citation type="submission" date="2022-05" db="EMBL/GenBank/DDBJ databases">
        <title>Genome Sequencing of Bee-Associated Microbes.</title>
        <authorList>
            <person name="Dunlap C."/>
        </authorList>
    </citation>
    <scope>NUCLEOTIDE SEQUENCE [LARGE SCALE GENOMIC DNA]</scope>
    <source>
        <strain evidence="2 5">NRRL B-14613</strain>
    </source>
</reference>
<dbReference type="InterPro" id="IPR052517">
    <property type="entry name" value="GlcG_carb_metab_protein"/>
</dbReference>
<dbReference type="Gene3D" id="3.30.450.150">
    <property type="entry name" value="Haem-degrading domain"/>
    <property type="match status" value="1"/>
</dbReference>
<gene>
    <name evidence="3" type="ORF">FLT43_03765</name>
    <name evidence="2" type="ORF">M5W83_26580</name>
</gene>
<reference evidence="3 4" key="1">
    <citation type="submission" date="2019-07" db="EMBL/GenBank/DDBJ databases">
        <title>Paenibacillus thiaminolyticus NRRL B-4156.</title>
        <authorList>
            <person name="Hehnly C."/>
            <person name="Zhang L."/>
        </authorList>
    </citation>
    <scope>NUCLEOTIDE SEQUENCE [LARGE SCALE GENOMIC DNA]</scope>
    <source>
        <strain evidence="3 4">NRRL B-4156</strain>
    </source>
</reference>
<evidence type="ECO:0000256" key="1">
    <source>
        <dbReference type="SAM" id="MobiDB-lite"/>
    </source>
</evidence>
<dbReference type="InterPro" id="IPR038084">
    <property type="entry name" value="PduO/GlcC-like_sf"/>
</dbReference>
<evidence type="ECO:0000313" key="2">
    <source>
        <dbReference type="EMBL" id="MCY9610718.1"/>
    </source>
</evidence>
<dbReference type="EMBL" id="JAMDMM010000062">
    <property type="protein sequence ID" value="MCY9610718.1"/>
    <property type="molecule type" value="Genomic_DNA"/>
</dbReference>
<evidence type="ECO:0000313" key="5">
    <source>
        <dbReference type="Proteomes" id="UP001209276"/>
    </source>
</evidence>
<dbReference type="AlphaFoldDB" id="A0AAP9J118"/>
<dbReference type="RefSeq" id="WP_087440994.1">
    <property type="nucleotide sequence ID" value="NZ_JAMDMA010000036.1"/>
</dbReference>
<evidence type="ECO:0000313" key="3">
    <source>
        <dbReference type="EMBL" id="QDM42713.1"/>
    </source>
</evidence>
<sequence length="164" mass="16906">MIKLTLDMAKLLIAAAERKSRELGLAEVIAIVDEGTNLIALHRMDNARIAAIDIALNKAWTSAAMKMPTSNLSEAALPGGPSFGINTTNQGKIVILGGGIPLVKKGSIVGGIGVSGGTSAQDIEVANAAVQAFESIHERGGSPIGTARIGTRQPAVPSPYLIRE</sequence>
<dbReference type="Proteomes" id="UP000315377">
    <property type="component" value="Chromosome"/>
</dbReference>
<dbReference type="Pfam" id="PF03928">
    <property type="entry name" value="HbpS-like"/>
    <property type="match status" value="1"/>
</dbReference>
<evidence type="ECO:0000313" key="4">
    <source>
        <dbReference type="Proteomes" id="UP000315377"/>
    </source>
</evidence>
<dbReference type="SUPFAM" id="SSF143744">
    <property type="entry name" value="GlcG-like"/>
    <property type="match status" value="1"/>
</dbReference>
<proteinExistence type="predicted"/>
<dbReference type="InterPro" id="IPR005624">
    <property type="entry name" value="PduO/GlcC-like"/>
</dbReference>